<dbReference type="Proteomes" id="UP000007056">
    <property type="component" value="Chromosome"/>
</dbReference>
<dbReference type="Pfam" id="PF13561">
    <property type="entry name" value="adh_short_C2"/>
    <property type="match status" value="1"/>
</dbReference>
<sequence>MAENNITVNAICPGYVNIPLVKNQIADTAKARNISGESALQDVILKSHATKKFVEADEIANLVIFLCDEKASSITGSGLLIDGGWTAQ</sequence>
<dbReference type="SUPFAM" id="SSF51735">
    <property type="entry name" value="NAD(P)-binding Rossmann-fold domains"/>
    <property type="match status" value="1"/>
</dbReference>
<protein>
    <submittedName>
        <fullName evidence="2">Oxidoreductase</fullName>
    </submittedName>
</protein>
<comment type="similarity">
    <text evidence="1">Belongs to the short-chain dehydrogenases/reductases (SDR) family.</text>
</comment>
<dbReference type="PANTHER" id="PTHR42879:SF2">
    <property type="entry name" value="3-OXOACYL-[ACYL-CARRIER-PROTEIN] REDUCTASE FABG"/>
    <property type="match status" value="1"/>
</dbReference>
<evidence type="ECO:0000313" key="2">
    <source>
        <dbReference type="EMBL" id="ABV74040.1"/>
    </source>
</evidence>
<dbReference type="PRINTS" id="PR00081">
    <property type="entry name" value="GDHRDH"/>
</dbReference>
<dbReference type="eggNOG" id="COG1028">
    <property type="taxonomic scope" value="Bacteria"/>
</dbReference>
<reference evidence="3" key="1">
    <citation type="submission" date="2007-09" db="EMBL/GenBank/DDBJ databases">
        <title>Complete genome sequence of Rickettsia canadensis.</title>
        <authorList>
            <person name="Madan A."/>
            <person name="Fahey J."/>
            <person name="Helton E."/>
            <person name="Ketteman M."/>
            <person name="Madan A."/>
            <person name="Rodrigues S."/>
            <person name="Sanchez A."/>
            <person name="Whiting M."/>
            <person name="Dasch G."/>
            <person name="Eremeeva M."/>
        </authorList>
    </citation>
    <scope>NUCLEOTIDE SEQUENCE [LARGE SCALE GENOMIC DNA]</scope>
    <source>
        <strain evidence="3">McKiel</strain>
    </source>
</reference>
<evidence type="ECO:0000313" key="3">
    <source>
        <dbReference type="Proteomes" id="UP000007056"/>
    </source>
</evidence>
<evidence type="ECO:0000256" key="1">
    <source>
        <dbReference type="ARBA" id="ARBA00006484"/>
    </source>
</evidence>
<accession>A8F0A7</accession>
<name>A8F0A7_RICCK</name>
<proteinExistence type="inferred from homology"/>
<dbReference type="KEGG" id="rcm:A1E_05645"/>
<dbReference type="HOGENOM" id="CLU_010194_47_12_5"/>
<dbReference type="STRING" id="293613.A1E_05645"/>
<organism evidence="2 3">
    <name type="scientific">Rickettsia canadensis (strain McKiel)</name>
    <dbReference type="NCBI Taxonomy" id="293613"/>
    <lineage>
        <taxon>Bacteria</taxon>
        <taxon>Pseudomonadati</taxon>
        <taxon>Pseudomonadota</taxon>
        <taxon>Alphaproteobacteria</taxon>
        <taxon>Rickettsiales</taxon>
        <taxon>Rickettsiaceae</taxon>
        <taxon>Rickettsieae</taxon>
        <taxon>Rickettsia</taxon>
        <taxon>belli group</taxon>
    </lineage>
</organism>
<dbReference type="Gene3D" id="3.40.50.720">
    <property type="entry name" value="NAD(P)-binding Rossmann-like Domain"/>
    <property type="match status" value="1"/>
</dbReference>
<dbReference type="AlphaFoldDB" id="A8F0A7"/>
<dbReference type="InterPro" id="IPR050259">
    <property type="entry name" value="SDR"/>
</dbReference>
<dbReference type="PANTHER" id="PTHR42879">
    <property type="entry name" value="3-OXOACYL-(ACYL-CARRIER-PROTEIN) REDUCTASE"/>
    <property type="match status" value="1"/>
</dbReference>
<gene>
    <name evidence="2" type="ordered locus">A1E_05645</name>
</gene>
<dbReference type="EMBL" id="CP000409">
    <property type="protein sequence ID" value="ABV74040.1"/>
    <property type="molecule type" value="Genomic_DNA"/>
</dbReference>
<dbReference type="InterPro" id="IPR002347">
    <property type="entry name" value="SDR_fam"/>
</dbReference>
<dbReference type="InterPro" id="IPR036291">
    <property type="entry name" value="NAD(P)-bd_dom_sf"/>
</dbReference>